<dbReference type="RefSeq" id="WP_156529107.1">
    <property type="nucleotide sequence ID" value="NZ_FCOK02000083.1"/>
</dbReference>
<dbReference type="OrthoDB" id="2083198at2"/>
<name>A0A158JEK4_9BURK</name>
<evidence type="ECO:0000313" key="3">
    <source>
        <dbReference type="EMBL" id="SAL67282.1"/>
    </source>
</evidence>
<evidence type="ECO:0000313" key="4">
    <source>
        <dbReference type="Proteomes" id="UP000054683"/>
    </source>
</evidence>
<gene>
    <name evidence="3" type="ORF">AWB69_07703</name>
</gene>
<reference evidence="3 4" key="1">
    <citation type="submission" date="2016-01" db="EMBL/GenBank/DDBJ databases">
        <authorList>
            <person name="Oliw E.H."/>
        </authorList>
    </citation>
    <scope>NUCLEOTIDE SEQUENCE [LARGE SCALE GENOMIC DNA]</scope>
    <source>
        <strain evidence="3">LMG 27134</strain>
    </source>
</reference>
<dbReference type="AlphaFoldDB" id="A0A158JEK4"/>
<dbReference type="Proteomes" id="UP000054683">
    <property type="component" value="Unassembled WGS sequence"/>
</dbReference>
<feature type="transmembrane region" description="Helical" evidence="2">
    <location>
        <begin position="44"/>
        <end position="65"/>
    </location>
</feature>
<keyword evidence="2" id="KW-0812">Transmembrane</keyword>
<keyword evidence="2" id="KW-0472">Membrane</keyword>
<feature type="compositionally biased region" description="Basic residues" evidence="1">
    <location>
        <begin position="250"/>
        <end position="260"/>
    </location>
</feature>
<feature type="transmembrane region" description="Helical" evidence="2">
    <location>
        <begin position="171"/>
        <end position="193"/>
    </location>
</feature>
<sequence length="275" mass="30869">MNWTPIFEKMLDQYELRARLFPGLLVLLPAITYLALLYGTKSPMVVGLGSVLAACGGPYFLSSFVRTRGLRAQERLYQRWGGQPSTLLLRHRDIHLPMQTKLRYHELAALRLGIDMPSLEEEQQDPTRADEAYAAAADALRPLTIDRRAFPFIFKELVAYGFNRNAYGSRWVGCCVTVMTMTATLLDAGTLHLQPPYWTTSGLNAAHIVVVLLALGFAALWCMHFTADTVRFAGVCYAKRLWEALEKLPKRPSRAQPRRGRLAESDRAAIAPKST</sequence>
<dbReference type="EMBL" id="FCOK02000083">
    <property type="protein sequence ID" value="SAL67282.1"/>
    <property type="molecule type" value="Genomic_DNA"/>
</dbReference>
<feature type="region of interest" description="Disordered" evidence="1">
    <location>
        <begin position="250"/>
        <end position="275"/>
    </location>
</feature>
<feature type="transmembrane region" description="Helical" evidence="2">
    <location>
        <begin position="20"/>
        <end position="38"/>
    </location>
</feature>
<protein>
    <submittedName>
        <fullName evidence="3">Uncharacterized protein</fullName>
    </submittedName>
</protein>
<organism evidence="3 4">
    <name type="scientific">Caballeronia udeis</name>
    <dbReference type="NCBI Taxonomy" id="1232866"/>
    <lineage>
        <taxon>Bacteria</taxon>
        <taxon>Pseudomonadati</taxon>
        <taxon>Pseudomonadota</taxon>
        <taxon>Betaproteobacteria</taxon>
        <taxon>Burkholderiales</taxon>
        <taxon>Burkholderiaceae</taxon>
        <taxon>Caballeronia</taxon>
    </lineage>
</organism>
<proteinExistence type="predicted"/>
<evidence type="ECO:0000256" key="2">
    <source>
        <dbReference type="SAM" id="Phobius"/>
    </source>
</evidence>
<evidence type="ECO:0000256" key="1">
    <source>
        <dbReference type="SAM" id="MobiDB-lite"/>
    </source>
</evidence>
<keyword evidence="2" id="KW-1133">Transmembrane helix</keyword>
<accession>A0A158JEK4</accession>
<feature type="transmembrane region" description="Helical" evidence="2">
    <location>
        <begin position="205"/>
        <end position="223"/>
    </location>
</feature>